<dbReference type="RefSeq" id="WP_021825183.1">
    <property type="nucleotide sequence ID" value="NZ_CALIQW010000051.1"/>
</dbReference>
<dbReference type="Pfam" id="PF10678">
    <property type="entry name" value="DUF2492"/>
    <property type="match status" value="1"/>
</dbReference>
<accession>A0AAW4NSD1</accession>
<evidence type="ECO:0000313" key="2">
    <source>
        <dbReference type="Proteomes" id="UP001196873"/>
    </source>
</evidence>
<dbReference type="GeneID" id="78497632"/>
<organism evidence="1 2">
    <name type="scientific">Segatella salivae</name>
    <dbReference type="NCBI Taxonomy" id="228604"/>
    <lineage>
        <taxon>Bacteria</taxon>
        <taxon>Pseudomonadati</taxon>
        <taxon>Bacteroidota</taxon>
        <taxon>Bacteroidia</taxon>
        <taxon>Bacteroidales</taxon>
        <taxon>Prevotellaceae</taxon>
        <taxon>Segatella</taxon>
    </lineage>
</organism>
<sequence>MTHGHEVLHMMEGNSYANKQALIDAIIERFGAEERFYTCSAEGLDARQLVNFLDDRGKFMDTDDGGFTVNLGMMCQH</sequence>
<dbReference type="InterPro" id="IPR019620">
    <property type="entry name" value="Metal-bd_prot_put"/>
</dbReference>
<name>A0AAW4NSD1_9BACT</name>
<comment type="caution">
    <text evidence="1">The sequence shown here is derived from an EMBL/GenBank/DDBJ whole genome shotgun (WGS) entry which is preliminary data.</text>
</comment>
<protein>
    <submittedName>
        <fullName evidence="1">YecH family protein</fullName>
    </submittedName>
</protein>
<proteinExistence type="predicted"/>
<dbReference type="NCBIfam" id="TIGR03853">
    <property type="entry name" value="matur_matur"/>
    <property type="match status" value="1"/>
</dbReference>
<dbReference type="EMBL" id="JAHXRF010000024">
    <property type="protein sequence ID" value="MBW4866884.1"/>
    <property type="molecule type" value="Genomic_DNA"/>
</dbReference>
<dbReference type="Proteomes" id="UP001196873">
    <property type="component" value="Unassembled WGS sequence"/>
</dbReference>
<gene>
    <name evidence="1" type="ORF">KZY68_12925</name>
</gene>
<evidence type="ECO:0000313" key="1">
    <source>
        <dbReference type="EMBL" id="MBW4866884.1"/>
    </source>
</evidence>
<reference evidence="1" key="1">
    <citation type="submission" date="2021-07" db="EMBL/GenBank/DDBJ databases">
        <title>Genomic diversity and antimicrobial resistance of Prevotella spp. isolated from chronic lung disease airways.</title>
        <authorList>
            <person name="Webb K.A."/>
            <person name="Olagoke O.S."/>
            <person name="Baird T."/>
            <person name="Neill J."/>
            <person name="Pham A."/>
            <person name="Wells T.J."/>
            <person name="Ramsay K.A."/>
            <person name="Bell S.C."/>
            <person name="Sarovich D.S."/>
            <person name="Price E.P."/>
        </authorList>
    </citation>
    <scope>NUCLEOTIDE SEQUENCE</scope>
    <source>
        <strain evidence="1">SCHI0047.S.3</strain>
    </source>
</reference>
<dbReference type="AlphaFoldDB" id="A0AAW4NSD1"/>